<dbReference type="GO" id="GO:0044718">
    <property type="term" value="P:siderophore transmembrane transport"/>
    <property type="evidence" value="ECO:0007669"/>
    <property type="project" value="TreeGrafter"/>
</dbReference>
<keyword evidence="3" id="KW-0645">Protease</keyword>
<feature type="domain" description="TonB-dependent transporter Oar-like beta-barrel" evidence="2">
    <location>
        <begin position="243"/>
        <end position="346"/>
    </location>
</feature>
<dbReference type="EMBL" id="JAHSPG010000009">
    <property type="protein sequence ID" value="MBV4358069.1"/>
    <property type="molecule type" value="Genomic_DNA"/>
</dbReference>
<evidence type="ECO:0000256" key="1">
    <source>
        <dbReference type="SAM" id="SignalP"/>
    </source>
</evidence>
<name>A0A9E2W4Q5_9BACT</name>
<dbReference type="PANTHER" id="PTHR30069">
    <property type="entry name" value="TONB-DEPENDENT OUTER MEMBRANE RECEPTOR"/>
    <property type="match status" value="1"/>
</dbReference>
<feature type="domain" description="TonB-dependent transporter Oar-like beta-barrel" evidence="2">
    <location>
        <begin position="351"/>
        <end position="1023"/>
    </location>
</feature>
<protein>
    <submittedName>
        <fullName evidence="3">Carboxypeptidase regulatory-like domain-containing protein</fullName>
    </submittedName>
</protein>
<dbReference type="GO" id="GO:0009279">
    <property type="term" value="C:cell outer membrane"/>
    <property type="evidence" value="ECO:0007669"/>
    <property type="project" value="TreeGrafter"/>
</dbReference>
<proteinExistence type="predicted"/>
<keyword evidence="3" id="KW-0378">Hydrolase</keyword>
<dbReference type="RefSeq" id="WP_217791734.1">
    <property type="nucleotide sequence ID" value="NZ_JAHSPG010000009.1"/>
</dbReference>
<dbReference type="InterPro" id="IPR057601">
    <property type="entry name" value="Oar-like_b-barrel"/>
</dbReference>
<dbReference type="Pfam" id="PF25183">
    <property type="entry name" value="OMP_b-brl_4"/>
    <property type="match status" value="2"/>
</dbReference>
<keyword evidence="4" id="KW-1185">Reference proteome</keyword>
<dbReference type="Proteomes" id="UP000812270">
    <property type="component" value="Unassembled WGS sequence"/>
</dbReference>
<dbReference type="InterPro" id="IPR039426">
    <property type="entry name" value="TonB-dep_rcpt-like"/>
</dbReference>
<dbReference type="GO" id="GO:0004180">
    <property type="term" value="F:carboxypeptidase activity"/>
    <property type="evidence" value="ECO:0007669"/>
    <property type="project" value="UniProtKB-KW"/>
</dbReference>
<accession>A0A9E2W4Q5</accession>
<comment type="caution">
    <text evidence="3">The sequence shown here is derived from an EMBL/GenBank/DDBJ whole genome shotgun (WGS) entry which is preliminary data.</text>
</comment>
<feature type="signal peptide" evidence="1">
    <location>
        <begin position="1"/>
        <end position="22"/>
    </location>
</feature>
<reference evidence="3" key="1">
    <citation type="submission" date="2021-06" db="EMBL/GenBank/DDBJ databases">
        <authorList>
            <person name="Huq M.A."/>
        </authorList>
    </citation>
    <scope>NUCLEOTIDE SEQUENCE</scope>
    <source>
        <strain evidence="3">MAH-26</strain>
    </source>
</reference>
<organism evidence="3 4">
    <name type="scientific">Pinibacter aurantiacus</name>
    <dbReference type="NCBI Taxonomy" id="2851599"/>
    <lineage>
        <taxon>Bacteria</taxon>
        <taxon>Pseudomonadati</taxon>
        <taxon>Bacteroidota</taxon>
        <taxon>Chitinophagia</taxon>
        <taxon>Chitinophagales</taxon>
        <taxon>Chitinophagaceae</taxon>
        <taxon>Pinibacter</taxon>
    </lineage>
</organism>
<keyword evidence="1" id="KW-0732">Signal</keyword>
<dbReference type="Pfam" id="PF13620">
    <property type="entry name" value="CarboxypepD_reg"/>
    <property type="match status" value="1"/>
</dbReference>
<evidence type="ECO:0000313" key="3">
    <source>
        <dbReference type="EMBL" id="MBV4358069.1"/>
    </source>
</evidence>
<dbReference type="AlphaFoldDB" id="A0A9E2W4Q5"/>
<sequence>MQRLLVLCIAFLTMTAITKTYAQETTATLSGSVSGVNGEPAQGATILVKHEPTGFKTSTQANNKGTYFIPNLKVGGPYTITISYAGSKTEEFKDVYLSLGNNPDINLAFKQSNSELKEVTVVAAGKKTAAAGLSVGKVQLNTLPSIGRGIGDFTRLTPQSNNNSFAGSNFRYNNFTLDGAINNDAIGFSNSAGGTSGGGQAGTAGAGTRTNPYSLETIQEIQVQLAPYDVKLGNFTGGSVNAVTKSGTNEFHGSLYGFGRTHALVGKSVDGLKTKMSNDFYDYQSGFTLGGPIVKNKAFFFINAELGRGQMPTFYNAGDPGAAMTKAEGDAIINKMKTQYNYDPGTYTPGKIFTNSNKFFAKLDFNLSPKSTLMVRGLYTSGWGNNLERTTTNFQFSSTDFTQHTNNINLVAELKTKINNNVSNQAIVSYINVHEYRDFPTPMNASGQPYGVPATPFISIDNDRIWLGTWREASIYNMKQQTFEFTDNVTVTKGINKFTFGTHNEFYKLSYGFLNSWNGRWEYSGGLNKFLADQPSRIRGVFPRDAKIDNDRNSLYDNVPGSSYNVNLTSLYAQDEIAITKKFKITPGVRVDYPFLGKKFPLDSALNGTANYVSSNPTYSHTPFNEFTNKWLGDATISPRLGFNWDIKGNQTLVLRGGAGIFVGRMPFAWMGYASTLTGNNFGNIDYRPASGTTVGLAMNPTNLYDTVYKHSPSAASTREVDIVDNNFKLPAILRSNIAVDYKFGKGYKLTLDAMYTKTIHDVKFQQINVKDSAQYYTTGPTQTPYYVGGKNNSQYSNVYLLTNTSEGYRYNLTAQLSKVTNGIPVGKYSTLNLNWMVAYTYGMSKDVSNGIRNSFQSNYEVNPSINPQNTPLGYSNFDLRHRIVATISGALNWSASNSTSLAFFYSGQAGSPYSLIYTNAPFGNSSNAPLPYIPKDQSDIQLADYKKSDGTTYTAAQQYADLNKFIEGDSYLSKHRGQYAERNGLRTPWNHQLDMKIMHELKLGGGKHSLQFSFDVLNVLNLISNSMGHITFVTNVNNYTVNFLKFANDGSGKAPGSPASGYSPTFNFLPPPAGVDHYYTNDPINSRWQGQFGIKYSF</sequence>
<feature type="chain" id="PRO_5038975317" evidence="1">
    <location>
        <begin position="23"/>
        <end position="1099"/>
    </location>
</feature>
<gene>
    <name evidence="3" type="ORF">KTO63_12970</name>
</gene>
<dbReference type="PANTHER" id="PTHR30069:SF46">
    <property type="entry name" value="OAR PROTEIN"/>
    <property type="match status" value="1"/>
</dbReference>
<evidence type="ECO:0000259" key="2">
    <source>
        <dbReference type="Pfam" id="PF25183"/>
    </source>
</evidence>
<evidence type="ECO:0000313" key="4">
    <source>
        <dbReference type="Proteomes" id="UP000812270"/>
    </source>
</evidence>
<dbReference type="GO" id="GO:0015344">
    <property type="term" value="F:siderophore uptake transmembrane transporter activity"/>
    <property type="evidence" value="ECO:0007669"/>
    <property type="project" value="TreeGrafter"/>
</dbReference>
<keyword evidence="3" id="KW-0121">Carboxypeptidase</keyword>